<dbReference type="InterPro" id="IPR016167">
    <property type="entry name" value="FAD-bd_PCMH_sub1"/>
</dbReference>
<keyword evidence="4" id="KW-0408">Iron</keyword>
<dbReference type="SUPFAM" id="SSF47741">
    <property type="entry name" value="CO dehydrogenase ISP C-domain like"/>
    <property type="match status" value="1"/>
</dbReference>
<dbReference type="InterPro" id="IPR016166">
    <property type="entry name" value="FAD-bd_PCMH"/>
</dbReference>
<evidence type="ECO:0000313" key="7">
    <source>
        <dbReference type="Proteomes" id="UP001359886"/>
    </source>
</evidence>
<dbReference type="AlphaFoldDB" id="A0AAW9R9H6"/>
<keyword evidence="7" id="KW-1185">Reference proteome</keyword>
<dbReference type="GO" id="GO:0004854">
    <property type="term" value="F:xanthine dehydrogenase activity"/>
    <property type="evidence" value="ECO:0007669"/>
    <property type="project" value="UniProtKB-EC"/>
</dbReference>
<dbReference type="InterPro" id="IPR012675">
    <property type="entry name" value="Beta-grasp_dom_sf"/>
</dbReference>
<dbReference type="Pfam" id="PF00941">
    <property type="entry name" value="FAD_binding_5"/>
    <property type="match status" value="1"/>
</dbReference>
<dbReference type="Gene3D" id="1.10.150.120">
    <property type="entry name" value="[2Fe-2S]-binding domain"/>
    <property type="match status" value="1"/>
</dbReference>
<dbReference type="EMBL" id="JAZHOG010000017">
    <property type="protein sequence ID" value="MEJ8569712.1"/>
    <property type="molecule type" value="Genomic_DNA"/>
</dbReference>
<dbReference type="RefSeq" id="WP_354697039.1">
    <property type="nucleotide sequence ID" value="NZ_JAZHOG010000017.1"/>
</dbReference>
<evidence type="ECO:0000313" key="6">
    <source>
        <dbReference type="EMBL" id="MEJ8569712.1"/>
    </source>
</evidence>
<dbReference type="SMART" id="SM01092">
    <property type="entry name" value="CO_deh_flav_C"/>
    <property type="match status" value="1"/>
</dbReference>
<dbReference type="GO" id="GO:0071949">
    <property type="term" value="F:FAD binding"/>
    <property type="evidence" value="ECO:0007669"/>
    <property type="project" value="InterPro"/>
</dbReference>
<evidence type="ECO:0000256" key="4">
    <source>
        <dbReference type="ARBA" id="ARBA00023004"/>
    </source>
</evidence>
<dbReference type="SUPFAM" id="SSF54292">
    <property type="entry name" value="2Fe-2S ferredoxin-like"/>
    <property type="match status" value="1"/>
</dbReference>
<keyword evidence="2" id="KW-0479">Metal-binding</keyword>
<dbReference type="PROSITE" id="PS51387">
    <property type="entry name" value="FAD_PCMH"/>
    <property type="match status" value="1"/>
</dbReference>
<dbReference type="Gene3D" id="3.10.20.30">
    <property type="match status" value="1"/>
</dbReference>
<dbReference type="InterPro" id="IPR002346">
    <property type="entry name" value="Mopterin_DH_FAD-bd"/>
</dbReference>
<dbReference type="GO" id="GO:0005506">
    <property type="term" value="F:iron ion binding"/>
    <property type="evidence" value="ECO:0007669"/>
    <property type="project" value="InterPro"/>
</dbReference>
<dbReference type="SUPFAM" id="SSF55447">
    <property type="entry name" value="CO dehydrogenase flavoprotein C-terminal domain-like"/>
    <property type="match status" value="1"/>
</dbReference>
<organism evidence="6 7">
    <name type="scientific">Elongatibacter sediminis</name>
    <dbReference type="NCBI Taxonomy" id="3119006"/>
    <lineage>
        <taxon>Bacteria</taxon>
        <taxon>Pseudomonadati</taxon>
        <taxon>Pseudomonadota</taxon>
        <taxon>Gammaproteobacteria</taxon>
        <taxon>Chromatiales</taxon>
        <taxon>Wenzhouxiangellaceae</taxon>
        <taxon>Elongatibacter</taxon>
    </lineage>
</organism>
<dbReference type="SUPFAM" id="SSF56176">
    <property type="entry name" value="FAD-binding/transporter-associated domain-like"/>
    <property type="match status" value="1"/>
</dbReference>
<dbReference type="InterPro" id="IPR006058">
    <property type="entry name" value="2Fe2S_fd_BS"/>
</dbReference>
<dbReference type="InterPro" id="IPR036010">
    <property type="entry name" value="2Fe-2S_ferredoxin-like_sf"/>
</dbReference>
<keyword evidence="1" id="KW-0285">Flavoprotein</keyword>
<dbReference type="Gene3D" id="3.30.465.10">
    <property type="match status" value="1"/>
</dbReference>
<dbReference type="InterPro" id="IPR016169">
    <property type="entry name" value="FAD-bd_PCMH_sub2"/>
</dbReference>
<dbReference type="PANTHER" id="PTHR45444:SF3">
    <property type="entry name" value="XANTHINE DEHYDROGENASE"/>
    <property type="match status" value="1"/>
</dbReference>
<dbReference type="PROSITE" id="PS00197">
    <property type="entry name" value="2FE2S_FER_1"/>
    <property type="match status" value="1"/>
</dbReference>
<dbReference type="NCBIfam" id="TIGR02963">
    <property type="entry name" value="xanthine_xdhA"/>
    <property type="match status" value="1"/>
</dbReference>
<sequence length="499" mass="54597">MPTAVPIRFLLGDELCEPGGFDPHTTVLEWLRGRADRRGTKEGCAEGDCGACTVAVGERRGETVRYRAFNACILPLAALDGKQLLTVEDLAEAPRPGAALHPVQQAMVDTHGAQCGFCTPGFVMSLFTLHHRHRNEPDRPVNRSVIDRVLAGNLCRCTGYAPIVRAARRSVDAAGPDRFEQQAGRTAQRLAALERGDDARFTHDGVTWAAPRSLAALLEWLRECPDARMVAGATDVGLWVTKQLQRFETLLYVGEVEELRRVELTAPDGPLEIGAAVRYSDALDLLSAHYPGMREMLLRLGAEQVRNAGTIGGNIANGSPIGDMPPALIALGARLVLARAGAEGGIETREIDLEDFFIEYGRQDLRPGECVARVRLPLPRPDQYYSVYKISKRFVQDISALCGAFHVRLDGERVADARIAYGGMAGVPRRARAAEQALLGQVWSEDAIEHAREAMADDFEPLSDWRASSSYRMLAARNLLRRFWLESASGAPQRLVVGA</sequence>
<evidence type="ECO:0000256" key="1">
    <source>
        <dbReference type="ARBA" id="ARBA00022630"/>
    </source>
</evidence>
<dbReference type="PIRSF" id="PIRSF036557">
    <property type="entry name" value="XdhA_RC"/>
    <property type="match status" value="1"/>
</dbReference>
<dbReference type="EC" id="1.17.1.4" evidence="6"/>
<dbReference type="InterPro" id="IPR002888">
    <property type="entry name" value="2Fe-2S-bd"/>
</dbReference>
<evidence type="ECO:0000256" key="3">
    <source>
        <dbReference type="ARBA" id="ARBA00022827"/>
    </source>
</evidence>
<dbReference type="PANTHER" id="PTHR45444">
    <property type="entry name" value="XANTHINE DEHYDROGENASE"/>
    <property type="match status" value="1"/>
</dbReference>
<dbReference type="Proteomes" id="UP001359886">
    <property type="component" value="Unassembled WGS sequence"/>
</dbReference>
<comment type="caution">
    <text evidence="6">The sequence shown here is derived from an EMBL/GenBank/DDBJ whole genome shotgun (WGS) entry which is preliminary data.</text>
</comment>
<dbReference type="InterPro" id="IPR012175">
    <property type="entry name" value="Xanth_DH_ssu_bac"/>
</dbReference>
<dbReference type="InterPro" id="IPR005107">
    <property type="entry name" value="CO_DH_flav_C"/>
</dbReference>
<name>A0AAW9R9H6_9GAMM</name>
<proteinExistence type="predicted"/>
<dbReference type="InterPro" id="IPR036683">
    <property type="entry name" value="CO_DH_flav_C_dom_sf"/>
</dbReference>
<keyword evidence="6" id="KW-0560">Oxidoreductase</keyword>
<protein>
    <submittedName>
        <fullName evidence="6">Xanthine dehydrogenase small subunit</fullName>
        <ecNumber evidence="6">1.17.1.4</ecNumber>
    </submittedName>
</protein>
<dbReference type="InterPro" id="IPR036318">
    <property type="entry name" value="FAD-bd_PCMH-like_sf"/>
</dbReference>
<dbReference type="Gene3D" id="3.30.390.50">
    <property type="entry name" value="CO dehydrogenase flavoprotein, C-terminal domain"/>
    <property type="match status" value="1"/>
</dbReference>
<dbReference type="GO" id="GO:0051537">
    <property type="term" value="F:2 iron, 2 sulfur cluster binding"/>
    <property type="evidence" value="ECO:0007669"/>
    <property type="project" value="InterPro"/>
</dbReference>
<dbReference type="InterPro" id="IPR014307">
    <property type="entry name" value="Xanthine_DH_ssu"/>
</dbReference>
<evidence type="ECO:0000259" key="5">
    <source>
        <dbReference type="PROSITE" id="PS51387"/>
    </source>
</evidence>
<keyword evidence="3" id="KW-0274">FAD</keyword>
<feature type="domain" description="FAD-binding PCMH-type" evidence="5">
    <location>
        <begin position="201"/>
        <end position="381"/>
    </location>
</feature>
<dbReference type="InterPro" id="IPR016208">
    <property type="entry name" value="Ald_Oxase/xanthine_DH-like"/>
</dbReference>
<evidence type="ECO:0000256" key="2">
    <source>
        <dbReference type="ARBA" id="ARBA00022723"/>
    </source>
</evidence>
<dbReference type="Gene3D" id="3.30.43.10">
    <property type="entry name" value="Uridine Diphospho-n-acetylenolpyruvylglucosamine Reductase, domain 2"/>
    <property type="match status" value="1"/>
</dbReference>
<reference evidence="6 7" key="1">
    <citation type="submission" date="2024-02" db="EMBL/GenBank/DDBJ databases">
        <title>A novel Wenzhouxiangellaceae bacterium, isolated from coastal sediments.</title>
        <authorList>
            <person name="Du Z.-J."/>
            <person name="Ye Y.-Q."/>
            <person name="Zhang X.-Y."/>
        </authorList>
    </citation>
    <scope>NUCLEOTIDE SEQUENCE [LARGE SCALE GENOMIC DNA]</scope>
    <source>
        <strain evidence="6 7">CH-27</strain>
    </source>
</reference>
<dbReference type="Pfam" id="PF01799">
    <property type="entry name" value="Fer2_2"/>
    <property type="match status" value="1"/>
</dbReference>
<dbReference type="Pfam" id="PF03450">
    <property type="entry name" value="CO_deh_flav_C"/>
    <property type="match status" value="1"/>
</dbReference>
<dbReference type="InterPro" id="IPR036884">
    <property type="entry name" value="2Fe-2S-bd_dom_sf"/>
</dbReference>
<gene>
    <name evidence="6" type="primary">xdhA</name>
    <name evidence="6" type="ORF">V3330_18940</name>
</gene>
<accession>A0AAW9R9H6</accession>